<dbReference type="SMART" id="SM00461">
    <property type="entry name" value="WH1"/>
    <property type="match status" value="1"/>
</dbReference>
<dbReference type="Pfam" id="PF08776">
    <property type="entry name" value="VASP_tetra"/>
    <property type="match status" value="1"/>
</dbReference>
<feature type="compositionally biased region" description="Pro residues" evidence="10">
    <location>
        <begin position="252"/>
        <end position="293"/>
    </location>
</feature>
<organism evidence="12 13">
    <name type="scientific">Leptotrombidium deliense</name>
    <dbReference type="NCBI Taxonomy" id="299467"/>
    <lineage>
        <taxon>Eukaryota</taxon>
        <taxon>Metazoa</taxon>
        <taxon>Ecdysozoa</taxon>
        <taxon>Arthropoda</taxon>
        <taxon>Chelicerata</taxon>
        <taxon>Arachnida</taxon>
        <taxon>Acari</taxon>
        <taxon>Acariformes</taxon>
        <taxon>Trombidiformes</taxon>
        <taxon>Prostigmata</taxon>
        <taxon>Anystina</taxon>
        <taxon>Parasitengona</taxon>
        <taxon>Trombiculoidea</taxon>
        <taxon>Trombiculidae</taxon>
        <taxon>Leptotrombidium</taxon>
    </lineage>
</organism>
<keyword evidence="8" id="KW-0206">Cytoskeleton</keyword>
<dbReference type="Gene3D" id="2.30.29.30">
    <property type="entry name" value="Pleckstrin-homology domain (PH domain)/Phosphotyrosine-binding domain (PTB)"/>
    <property type="match status" value="1"/>
</dbReference>
<dbReference type="InterPro" id="IPR000697">
    <property type="entry name" value="WH1/EVH1_dom"/>
</dbReference>
<dbReference type="AlphaFoldDB" id="A0A443STV4"/>
<proteinExistence type="inferred from homology"/>
<dbReference type="STRING" id="299467.A0A443STV4"/>
<evidence type="ECO:0000313" key="12">
    <source>
        <dbReference type="EMBL" id="RWS30947.1"/>
    </source>
</evidence>
<dbReference type="GO" id="GO:0005856">
    <property type="term" value="C:cytoskeleton"/>
    <property type="evidence" value="ECO:0007669"/>
    <property type="project" value="UniProtKB-SubCell"/>
</dbReference>
<name>A0A443STV4_9ACAR</name>
<evidence type="ECO:0000256" key="2">
    <source>
        <dbReference type="ARBA" id="ARBA00004510"/>
    </source>
</evidence>
<dbReference type="InterPro" id="IPR038023">
    <property type="entry name" value="VASP_sf"/>
</dbReference>
<feature type="compositionally biased region" description="Low complexity" evidence="10">
    <location>
        <begin position="236"/>
        <end position="249"/>
    </location>
</feature>
<evidence type="ECO:0000259" key="11">
    <source>
        <dbReference type="PROSITE" id="PS50229"/>
    </source>
</evidence>
<dbReference type="PANTHER" id="PTHR11202:SF22">
    <property type="entry name" value="PROTEIN ENABLED"/>
    <property type="match status" value="1"/>
</dbReference>
<evidence type="ECO:0000256" key="1">
    <source>
        <dbReference type="ARBA" id="ARBA00004245"/>
    </source>
</evidence>
<keyword evidence="9" id="KW-0966">Cell projection</keyword>
<evidence type="ECO:0000256" key="9">
    <source>
        <dbReference type="ARBA" id="ARBA00023273"/>
    </source>
</evidence>
<evidence type="ECO:0000256" key="4">
    <source>
        <dbReference type="ARBA" id="ARBA00022490"/>
    </source>
</evidence>
<dbReference type="VEuPathDB" id="VectorBase:LDEU001093"/>
<dbReference type="GO" id="GO:0030027">
    <property type="term" value="C:lamellipodium"/>
    <property type="evidence" value="ECO:0007669"/>
    <property type="project" value="UniProtKB-SubCell"/>
</dbReference>
<keyword evidence="4" id="KW-0963">Cytoplasm</keyword>
<gene>
    <name evidence="12" type="ORF">B4U80_03494</name>
</gene>
<comment type="similarity">
    <text evidence="3">Belongs to the Ena/VASP family.</text>
</comment>
<dbReference type="InterPro" id="IPR014885">
    <property type="entry name" value="VASP_tetra"/>
</dbReference>
<feature type="domain" description="WH1" evidence="11">
    <location>
        <begin position="3"/>
        <end position="116"/>
    </location>
</feature>
<comment type="caution">
    <text evidence="12">The sequence shown here is derived from an EMBL/GenBank/DDBJ whole genome shotgun (WGS) entry which is preliminary data.</text>
</comment>
<keyword evidence="6" id="KW-0729">SH3-binding</keyword>
<feature type="compositionally biased region" description="Polar residues" evidence="10">
    <location>
        <begin position="400"/>
        <end position="414"/>
    </location>
</feature>
<accession>A0A443STV4</accession>
<dbReference type="PROSITE" id="PS50229">
    <property type="entry name" value="WH1"/>
    <property type="match status" value="1"/>
</dbReference>
<feature type="compositionally biased region" description="Low complexity" evidence="10">
    <location>
        <begin position="295"/>
        <end position="309"/>
    </location>
</feature>
<dbReference type="InterPro" id="IPR011993">
    <property type="entry name" value="PH-like_dom_sf"/>
</dbReference>
<dbReference type="FunFam" id="2.30.29.30:FF:000047">
    <property type="entry name" value="vasodilator-stimulated phosphoprotein isoform X2"/>
    <property type="match status" value="1"/>
</dbReference>
<dbReference type="GO" id="GO:0017124">
    <property type="term" value="F:SH3 domain binding"/>
    <property type="evidence" value="ECO:0007669"/>
    <property type="project" value="UniProtKB-KW"/>
</dbReference>
<dbReference type="CDD" id="cd01207">
    <property type="entry name" value="EVH1_Ena_VASP-like"/>
    <property type="match status" value="1"/>
</dbReference>
<evidence type="ECO:0000256" key="10">
    <source>
        <dbReference type="SAM" id="MobiDB-lite"/>
    </source>
</evidence>
<evidence type="ECO:0000256" key="8">
    <source>
        <dbReference type="ARBA" id="ARBA00023212"/>
    </source>
</evidence>
<feature type="region of interest" description="Disordered" evidence="10">
    <location>
        <begin position="202"/>
        <end position="313"/>
    </location>
</feature>
<evidence type="ECO:0000313" key="13">
    <source>
        <dbReference type="Proteomes" id="UP000288716"/>
    </source>
</evidence>
<keyword evidence="7" id="KW-0009">Actin-binding</keyword>
<dbReference type="GO" id="GO:0003779">
    <property type="term" value="F:actin binding"/>
    <property type="evidence" value="ECO:0007669"/>
    <property type="project" value="UniProtKB-KW"/>
</dbReference>
<evidence type="ECO:0000256" key="7">
    <source>
        <dbReference type="ARBA" id="ARBA00023203"/>
    </source>
</evidence>
<evidence type="ECO:0000256" key="5">
    <source>
        <dbReference type="ARBA" id="ARBA00022553"/>
    </source>
</evidence>
<dbReference type="Pfam" id="PF00568">
    <property type="entry name" value="WH1"/>
    <property type="match status" value="1"/>
</dbReference>
<dbReference type="GO" id="GO:0030054">
    <property type="term" value="C:cell junction"/>
    <property type="evidence" value="ECO:0007669"/>
    <property type="project" value="UniProtKB-ARBA"/>
</dbReference>
<feature type="region of interest" description="Disordered" evidence="10">
    <location>
        <begin position="326"/>
        <end position="414"/>
    </location>
</feature>
<dbReference type="GO" id="GO:0005829">
    <property type="term" value="C:cytosol"/>
    <property type="evidence" value="ECO:0007669"/>
    <property type="project" value="UniProtKB-ARBA"/>
</dbReference>
<sequence>MRIFRRSETSICTARASVMIYDDTNKKWLPSGSSSGLSRVHIYQHVHNSTFRVVGRKLQDHEVVINCAILKGLKYNQATATFHQWRDSRQVYGLNFSSKEDAENFADSMLKVLDVLNSSSNVGNISIQNTSKSAANMQPVYGHIGAPPDYSEIRSVGPPNASSWSNNVDMNDWKSQQVQEMNNINHLNHNHSHSAMQATIPSITPQPTYGHHRTPSAPNPPGMISTIQPQLPPQVPQQQTIPAVQPQTQSNVPPPPPPPPMPMLTGAPNPPPLPPSGAPNPPSSGAPNPPPMPGSQQNLNTKSNNNNSQVPSPMSNLAAALANAKLKKTPGKDEKESDSNAQTKGTSSGMGGMASMMDEMAKTLARRRAQTESSQNTNTNEQNVTSVTDGNRRNWDGSKTLPNSSPSKDTSDSNLQRLRTASLESGTVNGIEHIDIERLKQEILTEIRKEINKMKMDIVDAIRMELNRR</sequence>
<dbReference type="Proteomes" id="UP000288716">
    <property type="component" value="Unassembled WGS sequence"/>
</dbReference>
<keyword evidence="5" id="KW-0597">Phosphoprotein</keyword>
<dbReference type="PANTHER" id="PTHR11202">
    <property type="entry name" value="SPROUTY-RELATED, EVH1 DOMAIN-CONTAINING PROTEIN FAMILY MEMBER"/>
    <property type="match status" value="1"/>
</dbReference>
<dbReference type="Gene3D" id="1.20.5.1160">
    <property type="entry name" value="Vasodilator-stimulated phosphoprotein"/>
    <property type="match status" value="1"/>
</dbReference>
<dbReference type="SUPFAM" id="SSF50729">
    <property type="entry name" value="PH domain-like"/>
    <property type="match status" value="1"/>
</dbReference>
<feature type="compositionally biased region" description="Polar residues" evidence="10">
    <location>
        <begin position="371"/>
        <end position="389"/>
    </location>
</feature>
<protein>
    <submittedName>
        <fullName evidence="12">Enabled-like protein</fullName>
    </submittedName>
</protein>
<evidence type="ECO:0000256" key="3">
    <source>
        <dbReference type="ARBA" id="ARBA00009785"/>
    </source>
</evidence>
<reference evidence="12 13" key="1">
    <citation type="journal article" date="2018" name="Gigascience">
        <title>Genomes of trombidid mites reveal novel predicted allergens and laterally-transferred genes associated with secondary metabolism.</title>
        <authorList>
            <person name="Dong X."/>
            <person name="Chaisiri K."/>
            <person name="Xia D."/>
            <person name="Armstrong S.D."/>
            <person name="Fang Y."/>
            <person name="Donnelly M.J."/>
            <person name="Kadowaki T."/>
            <person name="McGarry J.W."/>
            <person name="Darby A.C."/>
            <person name="Makepeace B.L."/>
        </authorList>
    </citation>
    <scope>NUCLEOTIDE SEQUENCE [LARGE SCALE GENOMIC DNA]</scope>
    <source>
        <strain evidence="12">UoL-UT</strain>
    </source>
</reference>
<dbReference type="SUPFAM" id="SSF118370">
    <property type="entry name" value="Vasodilator-stimulated phosphoprotein, VASP, tetramerisation domain"/>
    <property type="match status" value="1"/>
</dbReference>
<dbReference type="EMBL" id="NCKV01000320">
    <property type="protein sequence ID" value="RWS30947.1"/>
    <property type="molecule type" value="Genomic_DNA"/>
</dbReference>
<evidence type="ECO:0000256" key="6">
    <source>
        <dbReference type="ARBA" id="ARBA00023036"/>
    </source>
</evidence>
<comment type="subcellular location">
    <subcellularLocation>
        <location evidence="2">Cell projection</location>
        <location evidence="2">Lamellipodium</location>
    </subcellularLocation>
    <subcellularLocation>
        <location evidence="1">Cytoplasm</location>
        <location evidence="1">Cytoskeleton</location>
    </subcellularLocation>
</comment>
<keyword evidence="13" id="KW-1185">Reference proteome</keyword>
<dbReference type="OrthoDB" id="31170at2759"/>